<dbReference type="AlphaFoldDB" id="A0AA41WFP6"/>
<dbReference type="GO" id="GO:0016491">
    <property type="term" value="F:oxidoreductase activity"/>
    <property type="evidence" value="ECO:0007669"/>
    <property type="project" value="InterPro"/>
</dbReference>
<keyword evidence="2" id="KW-1185">Reference proteome</keyword>
<evidence type="ECO:0000313" key="1">
    <source>
        <dbReference type="EMBL" id="MCM8749210.1"/>
    </source>
</evidence>
<comment type="caution">
    <text evidence="1">The sequence shown here is derived from an EMBL/GenBank/DDBJ whole genome shotgun (WGS) entry which is preliminary data.</text>
</comment>
<reference evidence="1" key="1">
    <citation type="submission" date="2022-06" db="EMBL/GenBank/DDBJ databases">
        <title>CFH 74404 Thermomicrobiaceae sp.</title>
        <authorList>
            <person name="Ming H."/>
            <person name="Li W.-J."/>
            <person name="Zhao Z."/>
        </authorList>
    </citation>
    <scope>NUCLEOTIDE SEQUENCE</scope>
    <source>
        <strain evidence="1">CFH 74404</strain>
    </source>
</reference>
<dbReference type="InterPro" id="IPR012349">
    <property type="entry name" value="Split_barrel_FMN-bd"/>
</dbReference>
<organism evidence="1 2">
    <name type="scientific">Thermalbibacter longus</name>
    <dbReference type="NCBI Taxonomy" id="2951981"/>
    <lineage>
        <taxon>Bacteria</taxon>
        <taxon>Pseudomonadati</taxon>
        <taxon>Thermomicrobiota</taxon>
        <taxon>Thermomicrobia</taxon>
        <taxon>Thermomicrobiales</taxon>
        <taxon>Thermomicrobiaceae</taxon>
        <taxon>Thermalbibacter</taxon>
    </lineage>
</organism>
<dbReference type="Pfam" id="PF04075">
    <property type="entry name" value="F420H2_quin_red"/>
    <property type="match status" value="1"/>
</dbReference>
<protein>
    <submittedName>
        <fullName evidence="1">Nitroreductase family deazaflavin-dependent oxidoreductase</fullName>
    </submittedName>
</protein>
<dbReference type="InterPro" id="IPR004378">
    <property type="entry name" value="F420H2_quin_Rdtase"/>
</dbReference>
<evidence type="ECO:0000313" key="2">
    <source>
        <dbReference type="Proteomes" id="UP001165306"/>
    </source>
</evidence>
<sequence>MREGRSRAYLRPGWLLRRVVNPLIARLGITPVLAVRGRKTGRWHAVPVNVLEHGGQRYLVAPRGETDWVRNLRAAGEGELRWRGRVERFRAVEVPDAQKPPLIEAYLQRWGAQVRAQFAALPDPADHPVFRLEPVAPAGRRS</sequence>
<dbReference type="RefSeq" id="WP_284056992.1">
    <property type="nucleotide sequence ID" value="NZ_JAMSLR010000005.1"/>
</dbReference>
<name>A0AA41WFP6_9BACT</name>
<dbReference type="NCBIfam" id="TIGR00026">
    <property type="entry name" value="hi_GC_TIGR00026"/>
    <property type="match status" value="1"/>
</dbReference>
<dbReference type="Proteomes" id="UP001165306">
    <property type="component" value="Unassembled WGS sequence"/>
</dbReference>
<proteinExistence type="predicted"/>
<accession>A0AA41WFP6</accession>
<gene>
    <name evidence="1" type="ORF">NET02_08640</name>
</gene>
<dbReference type="Gene3D" id="2.30.110.10">
    <property type="entry name" value="Electron Transport, Fmn-binding Protein, Chain A"/>
    <property type="match status" value="1"/>
</dbReference>
<dbReference type="EMBL" id="JAMSLR010000005">
    <property type="protein sequence ID" value="MCM8749210.1"/>
    <property type="molecule type" value="Genomic_DNA"/>
</dbReference>